<dbReference type="Proteomes" id="UP000289794">
    <property type="component" value="Chromosome"/>
</dbReference>
<evidence type="ECO:0000313" key="3">
    <source>
        <dbReference type="EMBL" id="QBF00057.1"/>
    </source>
</evidence>
<keyword evidence="3" id="KW-0808">Transferase</keyword>
<dbReference type="InterPro" id="IPR006528">
    <property type="entry name" value="Phage_head_morphogenesis_dom"/>
</dbReference>
<sequence length="524" mass="60671">MKSSAYWEQRQVQDAFNIFQKAEGAADQIANLYLKSSRYLSSQADDVFERYKTKHELSETEARQLISTMQDRTSLDELLQKLRSGDKDESKRQLLSKLEAPAYQARLERLRQIQSQLDVIMANVYQQEKLISADFYTGLASDSYYRSIYNIQQRADAAFSFGHVSARVIDQVINSRWSGKNYSERIWGNTQMLAQDLKEELLINLVTGRTNREAAAIIANKFGQGASNARRLVRTESNYVSTEMNFRAYQECGIKEYQYLATLDLRTSKICRVLDGKIFLVKERQIGKNCPPMHPWCRSTTISVVDRALIEKMQRSAIDPATGKRIKVPRSMTYQQWYDKYVKGKPEVELEEKKIQNRSSDRAQYHKYKKILGTDIPETLDDFQNMKYNETEKWKYAKLDYKRRNELAGHPEQKLPNAENAIVPDAKFTKYIFDGVYPEGLAKGQAFSSRLGYDINNWQELQNEIKYRALKYPAAFKDNNGYGDRYEQKMVIYGKNGMPANVIVGWMHKPDGSISMSSAYIKEV</sequence>
<keyword evidence="3" id="KW-0328">Glycosyltransferase</keyword>
<organism evidence="3 4">
    <name type="scientific">Blautia producta</name>
    <dbReference type="NCBI Taxonomy" id="33035"/>
    <lineage>
        <taxon>Bacteria</taxon>
        <taxon>Bacillati</taxon>
        <taxon>Bacillota</taxon>
        <taxon>Clostridia</taxon>
        <taxon>Lachnospirales</taxon>
        <taxon>Lachnospiraceae</taxon>
        <taxon>Blautia</taxon>
    </lineage>
</organism>
<evidence type="ECO:0000313" key="4">
    <source>
        <dbReference type="Proteomes" id="UP000289794"/>
    </source>
</evidence>
<feature type="domain" description="DUF6883" evidence="2">
    <location>
        <begin position="414"/>
        <end position="515"/>
    </location>
</feature>
<dbReference type="KEGG" id="bpro:PMF13cell1_05653"/>
<evidence type="ECO:0000259" key="2">
    <source>
        <dbReference type="Pfam" id="PF21814"/>
    </source>
</evidence>
<gene>
    <name evidence="3" type="ORF">PMF13cell1_05653</name>
</gene>
<proteinExistence type="predicted"/>
<accession>A0A4P6M630</accession>
<dbReference type="AlphaFoldDB" id="A0A4P6M630"/>
<dbReference type="Pfam" id="PF21814">
    <property type="entry name" value="DUF6883"/>
    <property type="match status" value="1"/>
</dbReference>
<feature type="domain" description="Phage head morphogenesis" evidence="1">
    <location>
        <begin position="196"/>
        <end position="302"/>
    </location>
</feature>
<dbReference type="InterPro" id="IPR049250">
    <property type="entry name" value="DUF6883"/>
</dbReference>
<protein>
    <submittedName>
        <fullName evidence="3">NAD(+)--arginine ADP-ribosyltransferase EFV</fullName>
        <ecNumber evidence="3">2.4.2.31</ecNumber>
    </submittedName>
</protein>
<name>A0A4P6M630_9FIRM</name>
<reference evidence="3 4" key="1">
    <citation type="submission" date="2019-01" db="EMBL/GenBank/DDBJ databases">
        <title>PMF-metabolizing Aryl O-demethylase.</title>
        <authorList>
            <person name="Kim M."/>
        </authorList>
    </citation>
    <scope>NUCLEOTIDE SEQUENCE [LARGE SCALE GENOMIC DNA]</scope>
    <source>
        <strain evidence="3 4">PMF1</strain>
    </source>
</reference>
<dbReference type="NCBIfam" id="TIGR01641">
    <property type="entry name" value="phageSPP1_gp7"/>
    <property type="match status" value="1"/>
</dbReference>
<dbReference type="GO" id="GO:0106274">
    <property type="term" value="F:NAD+-protein-arginine ADP-ribosyltransferase activity"/>
    <property type="evidence" value="ECO:0007669"/>
    <property type="project" value="UniProtKB-EC"/>
</dbReference>
<dbReference type="EMBL" id="CP035945">
    <property type="protein sequence ID" value="QBF00057.1"/>
    <property type="molecule type" value="Genomic_DNA"/>
</dbReference>
<dbReference type="EC" id="2.4.2.31" evidence="3"/>
<evidence type="ECO:0000259" key="1">
    <source>
        <dbReference type="Pfam" id="PF04233"/>
    </source>
</evidence>
<dbReference type="Pfam" id="PF04233">
    <property type="entry name" value="Phage_Mu_F"/>
    <property type="match status" value="1"/>
</dbReference>
<dbReference type="RefSeq" id="WP_243125991.1">
    <property type="nucleotide sequence ID" value="NZ_CP035945.1"/>
</dbReference>